<dbReference type="WBParaSite" id="HPBE_0001776801-mRNA-1">
    <property type="protein sequence ID" value="HPBE_0001776801-mRNA-1"/>
    <property type="gene ID" value="HPBE_0001776801"/>
</dbReference>
<protein>
    <submittedName>
        <fullName evidence="3">ING domain-containing protein</fullName>
    </submittedName>
</protein>
<sequence length="135" mass="14950">MGDEEEYAKQANLKNAHTSFDSLLEYGREMAALTSEIKDRTVKVEEQLDDYLNDFLNVGGGNCAADESSRCRMPVPGMQPQFPATFGRMFHFSEGFVNTFMFFRGSGAYVTPSLTSSEATDRTMSDAAVVRLAYG</sequence>
<organism evidence="2 3">
    <name type="scientific">Heligmosomoides polygyrus</name>
    <name type="common">Parasitic roundworm</name>
    <dbReference type="NCBI Taxonomy" id="6339"/>
    <lineage>
        <taxon>Eukaryota</taxon>
        <taxon>Metazoa</taxon>
        <taxon>Ecdysozoa</taxon>
        <taxon>Nematoda</taxon>
        <taxon>Chromadorea</taxon>
        <taxon>Rhabditida</taxon>
        <taxon>Rhabditina</taxon>
        <taxon>Rhabditomorpha</taxon>
        <taxon>Strongyloidea</taxon>
        <taxon>Heligmosomidae</taxon>
        <taxon>Heligmosomoides</taxon>
    </lineage>
</organism>
<dbReference type="AlphaFoldDB" id="A0A183G7J8"/>
<evidence type="ECO:0000313" key="1">
    <source>
        <dbReference type="EMBL" id="VDP09846.1"/>
    </source>
</evidence>
<proteinExistence type="predicted"/>
<accession>A0A3P8ERQ5</accession>
<reference evidence="3" key="2">
    <citation type="submission" date="2019-09" db="UniProtKB">
        <authorList>
            <consortium name="WormBaseParasite"/>
        </authorList>
    </citation>
    <scope>IDENTIFICATION</scope>
</reference>
<dbReference type="Proteomes" id="UP000050761">
    <property type="component" value="Unassembled WGS sequence"/>
</dbReference>
<name>A0A183G7J8_HELPZ</name>
<evidence type="ECO:0000313" key="2">
    <source>
        <dbReference type="Proteomes" id="UP000050761"/>
    </source>
</evidence>
<keyword evidence="2" id="KW-1185">Reference proteome</keyword>
<reference evidence="1 2" key="1">
    <citation type="submission" date="2018-11" db="EMBL/GenBank/DDBJ databases">
        <authorList>
            <consortium name="Pathogen Informatics"/>
        </authorList>
    </citation>
    <scope>NUCLEOTIDE SEQUENCE [LARGE SCALE GENOMIC DNA]</scope>
</reference>
<gene>
    <name evidence="1" type="ORF">HPBE_LOCUS17767</name>
</gene>
<evidence type="ECO:0000313" key="3">
    <source>
        <dbReference type="WBParaSite" id="HPBE_0001776801-mRNA-1"/>
    </source>
</evidence>
<dbReference type="EMBL" id="UZAH01030249">
    <property type="protein sequence ID" value="VDP09846.1"/>
    <property type="molecule type" value="Genomic_DNA"/>
</dbReference>
<accession>A0A183G7J8</accession>